<dbReference type="GO" id="GO:0006337">
    <property type="term" value="P:nucleosome disassembly"/>
    <property type="evidence" value="ECO:0007669"/>
    <property type="project" value="TreeGrafter"/>
</dbReference>
<comment type="subcellular location">
    <subcellularLocation>
        <location evidence="2">Chromosome</location>
    </subcellularLocation>
    <subcellularLocation>
        <location evidence="1">Nucleus</location>
    </subcellularLocation>
</comment>
<dbReference type="GO" id="GO:0006334">
    <property type="term" value="P:nucleosome assembly"/>
    <property type="evidence" value="ECO:0007669"/>
    <property type="project" value="TreeGrafter"/>
</dbReference>
<dbReference type="GO" id="GO:0045815">
    <property type="term" value="P:transcription initiation-coupled chromatin remodeling"/>
    <property type="evidence" value="ECO:0007669"/>
    <property type="project" value="TreeGrafter"/>
</dbReference>
<feature type="compositionally biased region" description="Acidic residues" evidence="11">
    <location>
        <begin position="345"/>
        <end position="355"/>
    </location>
</feature>
<dbReference type="PROSITE" id="PS00674">
    <property type="entry name" value="AAA"/>
    <property type="match status" value="1"/>
</dbReference>
<keyword evidence="5" id="KW-0547">Nucleotide-binding</keyword>
<feature type="region of interest" description="Disordered" evidence="11">
    <location>
        <begin position="143"/>
        <end position="386"/>
    </location>
</feature>
<feature type="compositionally biased region" description="Low complexity" evidence="11">
    <location>
        <begin position="401"/>
        <end position="413"/>
    </location>
</feature>
<comment type="similarity">
    <text evidence="3">Belongs to the AAA ATPase family.</text>
</comment>
<keyword evidence="4" id="KW-0158">Chromosome</keyword>
<dbReference type="InterPro" id="IPR001487">
    <property type="entry name" value="Bromodomain"/>
</dbReference>
<dbReference type="Gene3D" id="1.20.920.10">
    <property type="entry name" value="Bromodomain-like"/>
    <property type="match status" value="1"/>
</dbReference>
<feature type="compositionally biased region" description="Basic and acidic residues" evidence="11">
    <location>
        <begin position="191"/>
        <end position="207"/>
    </location>
</feature>
<comment type="caution">
    <text evidence="13">The sequence shown here is derived from an EMBL/GenBank/DDBJ whole genome shotgun (WGS) entry which is preliminary data.</text>
</comment>
<evidence type="ECO:0000256" key="1">
    <source>
        <dbReference type="ARBA" id="ARBA00004123"/>
    </source>
</evidence>
<feature type="compositionally biased region" description="Basic and acidic residues" evidence="11">
    <location>
        <begin position="423"/>
        <end position="440"/>
    </location>
</feature>
<dbReference type="Pfam" id="PF00004">
    <property type="entry name" value="AAA"/>
    <property type="match status" value="1"/>
</dbReference>
<feature type="region of interest" description="Disordered" evidence="11">
    <location>
        <begin position="1254"/>
        <end position="1284"/>
    </location>
</feature>
<dbReference type="OrthoDB" id="5421at2759"/>
<dbReference type="SMART" id="SM00297">
    <property type="entry name" value="BROMO"/>
    <property type="match status" value="1"/>
</dbReference>
<dbReference type="PANTHER" id="PTHR23069">
    <property type="entry name" value="AAA DOMAIN-CONTAINING"/>
    <property type="match status" value="1"/>
</dbReference>
<evidence type="ECO:0000256" key="10">
    <source>
        <dbReference type="PROSITE-ProRule" id="PRU00035"/>
    </source>
</evidence>
<dbReference type="InterPro" id="IPR027417">
    <property type="entry name" value="P-loop_NTPase"/>
</dbReference>
<evidence type="ECO:0000256" key="4">
    <source>
        <dbReference type="ARBA" id="ARBA00022454"/>
    </source>
</evidence>
<evidence type="ECO:0000256" key="5">
    <source>
        <dbReference type="ARBA" id="ARBA00022741"/>
    </source>
</evidence>
<dbReference type="SUPFAM" id="SSF47370">
    <property type="entry name" value="Bromodomain"/>
    <property type="match status" value="1"/>
</dbReference>
<keyword evidence="8 10" id="KW-0103">Bromodomain</keyword>
<evidence type="ECO:0000256" key="3">
    <source>
        <dbReference type="ARBA" id="ARBA00006914"/>
    </source>
</evidence>
<feature type="compositionally biased region" description="Basic and acidic residues" evidence="11">
    <location>
        <begin position="1378"/>
        <end position="1398"/>
    </location>
</feature>
<evidence type="ECO:0000256" key="9">
    <source>
        <dbReference type="ARBA" id="ARBA00023242"/>
    </source>
</evidence>
<feature type="domain" description="Bromo" evidence="12">
    <location>
        <begin position="1108"/>
        <end position="1171"/>
    </location>
</feature>
<feature type="compositionally biased region" description="Basic and acidic residues" evidence="11">
    <location>
        <begin position="1256"/>
        <end position="1274"/>
    </location>
</feature>
<dbReference type="Gene3D" id="3.40.50.300">
    <property type="entry name" value="P-loop containing nucleotide triphosphate hydrolases"/>
    <property type="match status" value="2"/>
</dbReference>
<dbReference type="InterPro" id="IPR003959">
    <property type="entry name" value="ATPase_AAA_core"/>
</dbReference>
<feature type="compositionally biased region" description="Low complexity" evidence="11">
    <location>
        <begin position="249"/>
        <end position="267"/>
    </location>
</feature>
<dbReference type="GO" id="GO:0042393">
    <property type="term" value="F:histone binding"/>
    <property type="evidence" value="ECO:0007669"/>
    <property type="project" value="UniProtKB-ARBA"/>
</dbReference>
<gene>
    <name evidence="13" type="primary">ATAD2B</name>
    <name evidence="13" type="ORF">DFQ27_004067</name>
</gene>
<dbReference type="EMBL" id="JAAAJB010000284">
    <property type="protein sequence ID" value="KAG0259447.1"/>
    <property type="molecule type" value="Genomic_DNA"/>
</dbReference>
<keyword evidence="7" id="KW-0067">ATP-binding</keyword>
<protein>
    <submittedName>
        <fullName evidence="13">ATPase AAA domain-containing protein 2B</fullName>
    </submittedName>
</protein>
<dbReference type="PRINTS" id="PR00503">
    <property type="entry name" value="BROMODOMAIN"/>
</dbReference>
<dbReference type="InterPro" id="IPR041569">
    <property type="entry name" value="AAA_lid_3"/>
</dbReference>
<dbReference type="FunFam" id="3.40.50.300:FF:000061">
    <property type="entry name" value="ATPase family, AAA domain-containing 2"/>
    <property type="match status" value="1"/>
</dbReference>
<organism evidence="13 14">
    <name type="scientific">Actinomortierella ambigua</name>
    <dbReference type="NCBI Taxonomy" id="1343610"/>
    <lineage>
        <taxon>Eukaryota</taxon>
        <taxon>Fungi</taxon>
        <taxon>Fungi incertae sedis</taxon>
        <taxon>Mucoromycota</taxon>
        <taxon>Mortierellomycotina</taxon>
        <taxon>Mortierellomycetes</taxon>
        <taxon>Mortierellales</taxon>
        <taxon>Mortierellaceae</taxon>
        <taxon>Actinomortierella</taxon>
    </lineage>
</organism>
<feature type="compositionally biased region" description="Low complexity" evidence="11">
    <location>
        <begin position="504"/>
        <end position="513"/>
    </location>
</feature>
<evidence type="ECO:0000313" key="13">
    <source>
        <dbReference type="EMBL" id="KAG0259447.1"/>
    </source>
</evidence>
<dbReference type="InterPro" id="IPR003960">
    <property type="entry name" value="ATPase_AAA_CS"/>
</dbReference>
<dbReference type="GO" id="GO:0005524">
    <property type="term" value="F:ATP binding"/>
    <property type="evidence" value="ECO:0007669"/>
    <property type="project" value="UniProtKB-KW"/>
</dbReference>
<feature type="region of interest" description="Disordered" evidence="11">
    <location>
        <begin position="1413"/>
        <end position="1439"/>
    </location>
</feature>
<feature type="region of interest" description="Disordered" evidence="11">
    <location>
        <begin position="399"/>
        <end position="518"/>
    </location>
</feature>
<dbReference type="GO" id="GO:0016887">
    <property type="term" value="F:ATP hydrolysis activity"/>
    <property type="evidence" value="ECO:0007669"/>
    <property type="project" value="InterPro"/>
</dbReference>
<evidence type="ECO:0000256" key="7">
    <source>
        <dbReference type="ARBA" id="ARBA00022840"/>
    </source>
</evidence>
<dbReference type="GO" id="GO:0140674">
    <property type="term" value="F:ATP-dependent histone chaperone activity"/>
    <property type="evidence" value="ECO:0007669"/>
    <property type="project" value="UniProtKB-ARBA"/>
</dbReference>
<keyword evidence="6" id="KW-0378">Hydrolase</keyword>
<feature type="region of interest" description="Disordered" evidence="11">
    <location>
        <begin position="1210"/>
        <end position="1229"/>
    </location>
</feature>
<dbReference type="SMART" id="SM00382">
    <property type="entry name" value="AAA"/>
    <property type="match status" value="1"/>
</dbReference>
<dbReference type="PANTHER" id="PTHR23069:SF0">
    <property type="entry name" value="TAT-BINDING HOMOLOG 7"/>
    <property type="match status" value="1"/>
</dbReference>
<evidence type="ECO:0000256" key="11">
    <source>
        <dbReference type="SAM" id="MobiDB-lite"/>
    </source>
</evidence>
<reference evidence="13" key="1">
    <citation type="journal article" date="2020" name="Fungal Divers.">
        <title>Resolving the Mortierellaceae phylogeny through synthesis of multi-gene phylogenetics and phylogenomics.</title>
        <authorList>
            <person name="Vandepol N."/>
            <person name="Liber J."/>
            <person name="Desiro A."/>
            <person name="Na H."/>
            <person name="Kennedy M."/>
            <person name="Barry K."/>
            <person name="Grigoriev I.V."/>
            <person name="Miller A.N."/>
            <person name="O'Donnell K."/>
            <person name="Stajich J.E."/>
            <person name="Bonito G."/>
        </authorList>
    </citation>
    <scope>NUCLEOTIDE SEQUENCE</scope>
    <source>
        <strain evidence="13">BC1065</strain>
    </source>
</reference>
<dbReference type="SUPFAM" id="SSF52540">
    <property type="entry name" value="P-loop containing nucleoside triphosphate hydrolases"/>
    <property type="match status" value="2"/>
</dbReference>
<feature type="compositionally biased region" description="Basic and acidic residues" evidence="11">
    <location>
        <begin position="1210"/>
        <end position="1220"/>
    </location>
</feature>
<feature type="compositionally biased region" description="Polar residues" evidence="11">
    <location>
        <begin position="215"/>
        <end position="232"/>
    </location>
</feature>
<dbReference type="GO" id="GO:0003682">
    <property type="term" value="F:chromatin binding"/>
    <property type="evidence" value="ECO:0007669"/>
    <property type="project" value="TreeGrafter"/>
</dbReference>
<dbReference type="GO" id="GO:0005634">
    <property type="term" value="C:nucleus"/>
    <property type="evidence" value="ECO:0007669"/>
    <property type="project" value="UniProtKB-SubCell"/>
</dbReference>
<accession>A0A9P6Q635</accession>
<dbReference type="FunFam" id="1.10.8.60:FF:000016">
    <property type="entry name" value="ATPase family AAA domain-containing protein 2B"/>
    <property type="match status" value="1"/>
</dbReference>
<dbReference type="Gene3D" id="1.10.8.60">
    <property type="match status" value="1"/>
</dbReference>
<dbReference type="InterPro" id="IPR045199">
    <property type="entry name" value="ATAD2-like"/>
</dbReference>
<feature type="region of interest" description="Disordered" evidence="11">
    <location>
        <begin position="101"/>
        <end position="129"/>
    </location>
</feature>
<dbReference type="Proteomes" id="UP000807716">
    <property type="component" value="Unassembled WGS sequence"/>
</dbReference>
<dbReference type="FunFam" id="3.40.50.300:FF:001218">
    <property type="entry name" value="AAA family ATPase, putative"/>
    <property type="match status" value="1"/>
</dbReference>
<evidence type="ECO:0000256" key="8">
    <source>
        <dbReference type="ARBA" id="ARBA00023117"/>
    </source>
</evidence>
<dbReference type="InterPro" id="IPR003593">
    <property type="entry name" value="AAA+_ATPase"/>
</dbReference>
<feature type="region of interest" description="Disordered" evidence="11">
    <location>
        <begin position="1"/>
        <end position="37"/>
    </location>
</feature>
<dbReference type="GO" id="GO:0000785">
    <property type="term" value="C:chromatin"/>
    <property type="evidence" value="ECO:0007669"/>
    <property type="project" value="UniProtKB-ARBA"/>
</dbReference>
<feature type="compositionally biased region" description="Pro residues" evidence="11">
    <location>
        <begin position="235"/>
        <end position="245"/>
    </location>
</feature>
<feature type="compositionally biased region" description="Polar residues" evidence="11">
    <location>
        <begin position="18"/>
        <end position="33"/>
    </location>
</feature>
<feature type="compositionally biased region" description="Acidic residues" evidence="11">
    <location>
        <begin position="1424"/>
        <end position="1438"/>
    </location>
</feature>
<keyword evidence="9" id="KW-0539">Nucleus</keyword>
<dbReference type="Pfam" id="PF17862">
    <property type="entry name" value="AAA_lid_3"/>
    <property type="match status" value="1"/>
</dbReference>
<dbReference type="PROSITE" id="PS50014">
    <property type="entry name" value="BROMODOMAIN_2"/>
    <property type="match status" value="1"/>
</dbReference>
<dbReference type="Pfam" id="PF00439">
    <property type="entry name" value="Bromodomain"/>
    <property type="match status" value="1"/>
</dbReference>
<feature type="compositionally biased region" description="Low complexity" evidence="11">
    <location>
        <begin position="308"/>
        <end position="322"/>
    </location>
</feature>
<evidence type="ECO:0000259" key="12">
    <source>
        <dbReference type="PROSITE" id="PS50014"/>
    </source>
</evidence>
<evidence type="ECO:0000256" key="6">
    <source>
        <dbReference type="ARBA" id="ARBA00022801"/>
    </source>
</evidence>
<name>A0A9P6Q635_9FUNG</name>
<dbReference type="InterPro" id="IPR036427">
    <property type="entry name" value="Bromodomain-like_sf"/>
</dbReference>
<feature type="region of interest" description="Disordered" evidence="11">
    <location>
        <begin position="1377"/>
        <end position="1398"/>
    </location>
</feature>
<feature type="compositionally biased region" description="Basic and acidic residues" evidence="11">
    <location>
        <begin position="268"/>
        <end position="281"/>
    </location>
</feature>
<sequence length="1527" mass="171495">MRESTEAANNMDDGSPLSELTTASDLTSGSSNLKRGISSDRDLLMDDANSQVEHAGTHILEHQLTDLEANDAKRRRIHEGLQDSTSLVSSLINEAAHDTFLESSRETSQAPDNEVPPPSRNRRQAQQIRTTVRSFELRRSVKRVNYAEPGASDDPGEENYYGSNSRRSRTRSKQTSVYDSEEEDEEEEDHPEQGEYQERGARADLRSTRAGGSVLASQSSTGRTLRNRSTISAPKPFPVDNPAPRPRSRSSQQHHPPQPSQGSSLQRTARDRGEDSEDLHRSGSRPLPSRFVSQTPRPVVEGMRVTRAMRSSLASDLSLSREATPDHPIKGKGRIGNGYSRELSYYEDDEMDAQEQESQRGDEDEDEGMDGGFKSRLDSPLLQGPDGVRMTRLRARALLEPSKQQHGSSSPSRSKSRASHSHSQRERESNKKYDLRERPKNRPTYISDRPLPTPTRQRTIRHNMYSSRDPRSARPSLLDSFLRAGGGSSSDEMGHSSYRKRSGGSESRASSSRFLPMNLGELGDSRLNAIATRPGHLADTDPLSISKTVDFDHVGGLDHHIKDLKEMVILPLLYPEAYKHFQITPPRGVLFHGPPGTGKTLLARALATSCSTETQKVAFFMRKGADVLSKWVGEAERQLRLLFEEAKAWQPSIIFFDEIDGLCPVRSSKQEQIHASIVSTMLALMDGLDSRGQVIVIGATNRIDAIDPALRRPGRFDREFYFPLPDEPARRRIIDINTRGWEPPLDERFKDELARMTTRYCGADIKSLCTEAALKAIRRQYPQIYESTEKLQIDVSKIIVEEVDLLKSANALVPAASRITGATATPIPSTLLPLLGSQFSALCGVADTIFPRKVKRFNANSSQRIANGNSDDDDFSFQALGYRSLQRLRTFRPRILVTGTKGMGQRYMGPALLHYLEGCTVQPFDLASLMSESSRTPEAACVQYFIEVKRHVPSVIYIPHIDTWWNVTSSAVRATFANLLDDLNPEDSILFLATTETPFEELPLACQRLFMTSAESVLTLTHPDIKSREEFFRTVLQDVVRPPKDFVPPPKSLQALEQLKKAPPPQPRVPTAEEKKLLFEHDAYVFRELRISLRTIVDELFKERKFKPFFRPVEPEESVDYYEIVKKPMDLTTINDKVDNHGYLTVKEFLVDIDQIVDNASLYNDINDPSRIVYRARAFQDVVHAMIGRLDPELITETEKSATRWRLENKVSTKVQGERTSRRRQGLEPIPVLDNPEILLRHRSLMARQANAAGFVDKDTEGGEEEQQHDAPKNEEEDTTTEDKQVQVVDVQQVQSEEAAQADLQALVTLMDGIQQTADLPVAQADVNMETTLQPAVDAADTVATEVKIEPKSDVPAESLLDTLHQSGMEVAVPDLSQHQDHKTPEPENMEDVHHTQGEEEHDAIVANTTATDGDAATSKLQDDKDDQGDDATGEQNDDFERTVEVDDVQLDKVKAFLLQSTQSLSVEDLDQLQASLYSDLWKHRGDWDKSNLLRALENTIARLSLHFRRLRLLEDAERQLNSRELE</sequence>
<evidence type="ECO:0000313" key="14">
    <source>
        <dbReference type="Proteomes" id="UP000807716"/>
    </source>
</evidence>
<evidence type="ECO:0000256" key="2">
    <source>
        <dbReference type="ARBA" id="ARBA00004286"/>
    </source>
</evidence>
<keyword evidence="14" id="KW-1185">Reference proteome</keyword>
<proteinExistence type="inferred from homology"/>
<feature type="compositionally biased region" description="Acidic residues" evidence="11">
    <location>
        <begin position="179"/>
        <end position="190"/>
    </location>
</feature>